<dbReference type="Proteomes" id="UP000321424">
    <property type="component" value="Unassembled WGS sequence"/>
</dbReference>
<evidence type="ECO:0000313" key="5">
    <source>
        <dbReference type="Proteomes" id="UP000321424"/>
    </source>
</evidence>
<evidence type="ECO:0000259" key="3">
    <source>
        <dbReference type="Pfam" id="PF23494"/>
    </source>
</evidence>
<name>A0A511MST9_9NOCA</name>
<evidence type="ECO:0000256" key="1">
    <source>
        <dbReference type="SAM" id="Phobius"/>
    </source>
</evidence>
<protein>
    <submittedName>
        <fullName evidence="4">Uncharacterized protein</fullName>
    </submittedName>
</protein>
<dbReference type="EMBL" id="BJXA01000107">
    <property type="protein sequence ID" value="GEM43640.1"/>
    <property type="molecule type" value="Genomic_DNA"/>
</dbReference>
<keyword evidence="5" id="KW-1185">Reference proteome</keyword>
<gene>
    <name evidence="4" type="ORF">NN4_81590</name>
</gene>
<organism evidence="4 5">
    <name type="scientific">Nocardia ninae NBRC 108245</name>
    <dbReference type="NCBI Taxonomy" id="1210091"/>
    <lineage>
        <taxon>Bacteria</taxon>
        <taxon>Bacillati</taxon>
        <taxon>Actinomycetota</taxon>
        <taxon>Actinomycetes</taxon>
        <taxon>Mycobacteriales</taxon>
        <taxon>Nocardiaceae</taxon>
        <taxon>Nocardia</taxon>
    </lineage>
</organism>
<dbReference type="RefSeq" id="WP_147142633.1">
    <property type="nucleotide sequence ID" value="NZ_BJXA01000107.1"/>
</dbReference>
<dbReference type="OrthoDB" id="5145029at2"/>
<keyword evidence="1" id="KW-0812">Transmembrane</keyword>
<evidence type="ECO:0000259" key="2">
    <source>
        <dbReference type="Pfam" id="PF23493"/>
    </source>
</evidence>
<feature type="domain" description="YqeB PH" evidence="3">
    <location>
        <begin position="8"/>
        <end position="156"/>
    </location>
</feature>
<feature type="transmembrane region" description="Helical" evidence="1">
    <location>
        <begin position="18"/>
        <end position="39"/>
    </location>
</feature>
<dbReference type="AlphaFoldDB" id="A0A511MST9"/>
<dbReference type="Pfam" id="PF23494">
    <property type="entry name" value="bPH_10"/>
    <property type="match status" value="1"/>
</dbReference>
<dbReference type="InterPro" id="IPR057798">
    <property type="entry name" value="PH_YqeB"/>
</dbReference>
<proteinExistence type="predicted"/>
<dbReference type="InterPro" id="IPR056411">
    <property type="entry name" value="CysS_C"/>
</dbReference>
<evidence type="ECO:0000313" key="4">
    <source>
        <dbReference type="EMBL" id="GEM43640.1"/>
    </source>
</evidence>
<sequence length="230" mass="25728">MTTTATPTVLRFSSMWRWLFVIGGLAVGCGLGFAVPPVGRWAIGVGLDPGPLQVAMAMPPAWLVPAAACLGIVAGLVLFEIGRKESLTLTVADDHVELVKERRAQHVPRKHVAAVFREDAELVLTDHTKRRLARFRANDLRRTDIENAFRNHGYPWLARNDPFGADFIRWVDGRPETGKAADALLRARRRALADEKPLVVEELEEELLGLGIDVRDRREEQHIRMFGQVE</sequence>
<comment type="caution">
    <text evidence="4">The sequence shown here is derived from an EMBL/GenBank/DDBJ whole genome shotgun (WGS) entry which is preliminary data.</text>
</comment>
<feature type="domain" description="Cysteinyl-tRNA ligase anticodon binding" evidence="2">
    <location>
        <begin position="174"/>
        <end position="224"/>
    </location>
</feature>
<dbReference type="Pfam" id="PF23493">
    <property type="entry name" value="CysS_C"/>
    <property type="match status" value="1"/>
</dbReference>
<keyword evidence="1" id="KW-0472">Membrane</keyword>
<feature type="transmembrane region" description="Helical" evidence="1">
    <location>
        <begin position="59"/>
        <end position="79"/>
    </location>
</feature>
<keyword evidence="1" id="KW-1133">Transmembrane helix</keyword>
<reference evidence="4 5" key="1">
    <citation type="submission" date="2019-07" db="EMBL/GenBank/DDBJ databases">
        <title>Whole genome shotgun sequence of Nocardia ninae NBRC 108245.</title>
        <authorList>
            <person name="Hosoyama A."/>
            <person name="Uohara A."/>
            <person name="Ohji S."/>
            <person name="Ichikawa N."/>
        </authorList>
    </citation>
    <scope>NUCLEOTIDE SEQUENCE [LARGE SCALE GENOMIC DNA]</scope>
    <source>
        <strain evidence="4 5">NBRC 108245</strain>
    </source>
</reference>
<accession>A0A511MST9</accession>